<evidence type="ECO:0000313" key="2">
    <source>
        <dbReference type="Proteomes" id="UP000606194"/>
    </source>
</evidence>
<keyword evidence="2" id="KW-1185">Reference proteome</keyword>
<sequence>MHQRETATGPDAAAELLLVAPLLDPLFPVIPRTYWHADGTARPFPEESLPWLHLELGRISA</sequence>
<dbReference type="AlphaFoldDB" id="A0A918FS40"/>
<evidence type="ECO:0000313" key="1">
    <source>
        <dbReference type="EMBL" id="GGR75375.1"/>
    </source>
</evidence>
<protein>
    <submittedName>
        <fullName evidence="1">Uncharacterized protein</fullName>
    </submittedName>
</protein>
<dbReference type="EMBL" id="BMTL01000004">
    <property type="protein sequence ID" value="GGR75375.1"/>
    <property type="molecule type" value="Genomic_DNA"/>
</dbReference>
<proteinExistence type="predicted"/>
<reference evidence="1" key="2">
    <citation type="submission" date="2020-09" db="EMBL/GenBank/DDBJ databases">
        <authorList>
            <person name="Sun Q."/>
            <person name="Ohkuma M."/>
        </authorList>
    </citation>
    <scope>NUCLEOTIDE SEQUENCE</scope>
    <source>
        <strain evidence="1">JCM 4386</strain>
    </source>
</reference>
<dbReference type="Proteomes" id="UP000606194">
    <property type="component" value="Unassembled WGS sequence"/>
</dbReference>
<reference evidence="1" key="1">
    <citation type="journal article" date="2014" name="Int. J. Syst. Evol. Microbiol.">
        <title>Complete genome sequence of Corynebacterium casei LMG S-19264T (=DSM 44701T), isolated from a smear-ripened cheese.</title>
        <authorList>
            <consortium name="US DOE Joint Genome Institute (JGI-PGF)"/>
            <person name="Walter F."/>
            <person name="Albersmeier A."/>
            <person name="Kalinowski J."/>
            <person name="Ruckert C."/>
        </authorList>
    </citation>
    <scope>NUCLEOTIDE SEQUENCE</scope>
    <source>
        <strain evidence="1">JCM 4386</strain>
    </source>
</reference>
<comment type="caution">
    <text evidence="1">The sequence shown here is derived from an EMBL/GenBank/DDBJ whole genome shotgun (WGS) entry which is preliminary data.</text>
</comment>
<organism evidence="1 2">
    <name type="scientific">Streptomyces humidus</name>
    <dbReference type="NCBI Taxonomy" id="52259"/>
    <lineage>
        <taxon>Bacteria</taxon>
        <taxon>Bacillati</taxon>
        <taxon>Actinomycetota</taxon>
        <taxon>Actinomycetes</taxon>
        <taxon>Kitasatosporales</taxon>
        <taxon>Streptomycetaceae</taxon>
        <taxon>Streptomyces</taxon>
    </lineage>
</organism>
<accession>A0A918FS40</accession>
<name>A0A918FS40_9ACTN</name>
<gene>
    <name evidence="1" type="ORF">GCM10010269_13240</name>
</gene>